<keyword evidence="1" id="KW-0812">Transmembrane</keyword>
<evidence type="ECO:0000256" key="1">
    <source>
        <dbReference type="SAM" id="Phobius"/>
    </source>
</evidence>
<sequence>MTREIMIAVLIAVSAAGGIGLIVGMPVVAMSAARGNGRMLRRSVLVVVLLFALGVAASVVLGAVTGDMFS</sequence>
<feature type="transmembrane region" description="Helical" evidence="1">
    <location>
        <begin position="6"/>
        <end position="32"/>
    </location>
</feature>
<keyword evidence="1" id="KW-1133">Transmembrane helix</keyword>
<dbReference type="EMBL" id="JACCBV010000001">
    <property type="protein sequence ID" value="NYE18048.1"/>
    <property type="molecule type" value="Genomic_DNA"/>
</dbReference>
<dbReference type="AlphaFoldDB" id="A0A7Y9GKB3"/>
<comment type="caution">
    <text evidence="2">The sequence shown here is derived from an EMBL/GenBank/DDBJ whole genome shotgun (WGS) entry which is preliminary data.</text>
</comment>
<evidence type="ECO:0000313" key="3">
    <source>
        <dbReference type="Proteomes" id="UP000576969"/>
    </source>
</evidence>
<evidence type="ECO:0000313" key="2">
    <source>
        <dbReference type="EMBL" id="NYE18048.1"/>
    </source>
</evidence>
<dbReference type="RefSeq" id="WP_179486492.1">
    <property type="nucleotide sequence ID" value="NZ_JACCBV010000001.1"/>
</dbReference>
<gene>
    <name evidence="2" type="ORF">BJ991_000076</name>
</gene>
<name>A0A7Y9GKB3_9MICO</name>
<organism evidence="2 3">
    <name type="scientific">Microbacterium immunditiarum</name>
    <dbReference type="NCBI Taxonomy" id="337480"/>
    <lineage>
        <taxon>Bacteria</taxon>
        <taxon>Bacillati</taxon>
        <taxon>Actinomycetota</taxon>
        <taxon>Actinomycetes</taxon>
        <taxon>Micrococcales</taxon>
        <taxon>Microbacteriaceae</taxon>
        <taxon>Microbacterium</taxon>
    </lineage>
</organism>
<reference evidence="2 3" key="1">
    <citation type="submission" date="2020-07" db="EMBL/GenBank/DDBJ databases">
        <title>Sequencing the genomes of 1000 actinobacteria strains.</title>
        <authorList>
            <person name="Klenk H.-P."/>
        </authorList>
    </citation>
    <scope>NUCLEOTIDE SEQUENCE [LARGE SCALE GENOMIC DNA]</scope>
    <source>
        <strain evidence="2 3">DSM 24662</strain>
    </source>
</reference>
<keyword evidence="3" id="KW-1185">Reference proteome</keyword>
<keyword evidence="1" id="KW-0472">Membrane</keyword>
<feature type="transmembrane region" description="Helical" evidence="1">
    <location>
        <begin position="44"/>
        <end position="64"/>
    </location>
</feature>
<proteinExistence type="predicted"/>
<protein>
    <submittedName>
        <fullName evidence="2">Preprotein translocase subunit SecG</fullName>
    </submittedName>
</protein>
<dbReference type="Proteomes" id="UP000576969">
    <property type="component" value="Unassembled WGS sequence"/>
</dbReference>
<accession>A0A7Y9GKB3</accession>